<keyword evidence="7" id="KW-0808">Transferase</keyword>
<dbReference type="Gene3D" id="3.30.70.270">
    <property type="match status" value="1"/>
</dbReference>
<evidence type="ECO:0000313" key="8">
    <source>
        <dbReference type="Proteomes" id="UP000255163"/>
    </source>
</evidence>
<comment type="cofactor">
    <cofactor evidence="1">
        <name>Mg(2+)</name>
        <dbReference type="ChEBI" id="CHEBI:18420"/>
    </cofactor>
</comment>
<evidence type="ECO:0000313" key="7">
    <source>
        <dbReference type="EMBL" id="STD20468.1"/>
    </source>
</evidence>
<keyword evidence="7" id="KW-0548">Nucleotidyltransferase</keyword>
<dbReference type="EC" id="2.7.7.65" evidence="3"/>
<evidence type="ECO:0000256" key="1">
    <source>
        <dbReference type="ARBA" id="ARBA00001946"/>
    </source>
</evidence>
<dbReference type="SUPFAM" id="SSF55073">
    <property type="entry name" value="Nucleotide cyclase"/>
    <property type="match status" value="1"/>
</dbReference>
<dbReference type="PROSITE" id="PS50887">
    <property type="entry name" value="GGDEF"/>
    <property type="match status" value="1"/>
</dbReference>
<dbReference type="InterPro" id="IPR043128">
    <property type="entry name" value="Rev_trsase/Diguanyl_cyclase"/>
</dbReference>
<evidence type="ECO:0000256" key="4">
    <source>
        <dbReference type="ARBA" id="ARBA00023134"/>
    </source>
</evidence>
<dbReference type="GO" id="GO:0043709">
    <property type="term" value="P:cell adhesion involved in single-species biofilm formation"/>
    <property type="evidence" value="ECO:0007669"/>
    <property type="project" value="TreeGrafter"/>
</dbReference>
<dbReference type="PANTHER" id="PTHR45138:SF9">
    <property type="entry name" value="DIGUANYLATE CYCLASE DGCM-RELATED"/>
    <property type="match status" value="1"/>
</dbReference>
<accession>A0A376F877</accession>
<comment type="catalytic activity">
    <reaction evidence="5">
        <text>2 GTP = 3',3'-c-di-GMP + 2 diphosphate</text>
        <dbReference type="Rhea" id="RHEA:24898"/>
        <dbReference type="ChEBI" id="CHEBI:33019"/>
        <dbReference type="ChEBI" id="CHEBI:37565"/>
        <dbReference type="ChEBI" id="CHEBI:58805"/>
        <dbReference type="EC" id="2.7.7.65"/>
    </reaction>
</comment>
<gene>
    <name evidence="7" type="primary">adrA_2</name>
    <name evidence="7" type="ORF">NCTC12123_01980</name>
</gene>
<dbReference type="GO" id="GO:0052621">
    <property type="term" value="F:diguanylate cyclase activity"/>
    <property type="evidence" value="ECO:0007669"/>
    <property type="project" value="UniProtKB-EC"/>
</dbReference>
<evidence type="ECO:0000259" key="6">
    <source>
        <dbReference type="PROSITE" id="PS50887"/>
    </source>
</evidence>
<dbReference type="PANTHER" id="PTHR45138">
    <property type="entry name" value="REGULATORY COMPONENTS OF SENSORY TRANSDUCTION SYSTEM"/>
    <property type="match status" value="1"/>
</dbReference>
<dbReference type="Proteomes" id="UP000255163">
    <property type="component" value="Unassembled WGS sequence"/>
</dbReference>
<dbReference type="NCBIfam" id="TIGR00254">
    <property type="entry name" value="GGDEF"/>
    <property type="match status" value="1"/>
</dbReference>
<sequence>MKRRTGTRVFLTVMLLDIDYFKSINDNYGHECGDRVLASFARQVQQVVGEDGMVARMAGKSSPWWSIQATRSTVLNWLNVSEPPLPAILLHGVTRRSI</sequence>
<dbReference type="InterPro" id="IPR029787">
    <property type="entry name" value="Nucleotide_cyclase"/>
</dbReference>
<evidence type="ECO:0000256" key="3">
    <source>
        <dbReference type="ARBA" id="ARBA00012528"/>
    </source>
</evidence>
<dbReference type="Pfam" id="PF00990">
    <property type="entry name" value="GGDEF"/>
    <property type="match status" value="1"/>
</dbReference>
<comment type="pathway">
    <text evidence="2">Purine metabolism; 3',5'-cyclic di-GMP biosynthesis.</text>
</comment>
<dbReference type="GO" id="GO:0005525">
    <property type="term" value="F:GTP binding"/>
    <property type="evidence" value="ECO:0007669"/>
    <property type="project" value="UniProtKB-KW"/>
</dbReference>
<keyword evidence="4" id="KW-0342">GTP-binding</keyword>
<dbReference type="InterPro" id="IPR050469">
    <property type="entry name" value="Diguanylate_Cyclase"/>
</dbReference>
<dbReference type="GO" id="GO:1902201">
    <property type="term" value="P:negative regulation of bacterial-type flagellum-dependent cell motility"/>
    <property type="evidence" value="ECO:0007669"/>
    <property type="project" value="TreeGrafter"/>
</dbReference>
<dbReference type="InterPro" id="IPR000160">
    <property type="entry name" value="GGDEF_dom"/>
</dbReference>
<dbReference type="GO" id="GO:0005886">
    <property type="term" value="C:plasma membrane"/>
    <property type="evidence" value="ECO:0007669"/>
    <property type="project" value="TreeGrafter"/>
</dbReference>
<evidence type="ECO:0000256" key="5">
    <source>
        <dbReference type="ARBA" id="ARBA00034247"/>
    </source>
</evidence>
<name>A0A376F877_ENTAS</name>
<keyword evidence="4" id="KW-0547">Nucleotide-binding</keyword>
<proteinExistence type="predicted"/>
<dbReference type="EMBL" id="UFYI01000007">
    <property type="protein sequence ID" value="STD20468.1"/>
    <property type="molecule type" value="Genomic_DNA"/>
</dbReference>
<evidence type="ECO:0000256" key="2">
    <source>
        <dbReference type="ARBA" id="ARBA00004665"/>
    </source>
</evidence>
<dbReference type="AlphaFoldDB" id="A0A376F877"/>
<feature type="domain" description="GGDEF" evidence="6">
    <location>
        <begin position="9"/>
        <end position="98"/>
    </location>
</feature>
<reference evidence="7 8" key="1">
    <citation type="submission" date="2018-06" db="EMBL/GenBank/DDBJ databases">
        <authorList>
            <consortium name="Pathogen Informatics"/>
            <person name="Doyle S."/>
        </authorList>
    </citation>
    <scope>NUCLEOTIDE SEQUENCE [LARGE SCALE GENOMIC DNA]</scope>
    <source>
        <strain evidence="7 8">NCTC12123</strain>
    </source>
</reference>
<protein>
    <recommendedName>
        <fullName evidence="3">diguanylate cyclase</fullName>
        <ecNumber evidence="3">2.7.7.65</ecNumber>
    </recommendedName>
</protein>
<organism evidence="7 8">
    <name type="scientific">Enterobacter asburiae</name>
    <dbReference type="NCBI Taxonomy" id="61645"/>
    <lineage>
        <taxon>Bacteria</taxon>
        <taxon>Pseudomonadati</taxon>
        <taxon>Pseudomonadota</taxon>
        <taxon>Gammaproteobacteria</taxon>
        <taxon>Enterobacterales</taxon>
        <taxon>Enterobacteriaceae</taxon>
        <taxon>Enterobacter</taxon>
        <taxon>Enterobacter cloacae complex</taxon>
    </lineage>
</organism>